<dbReference type="PROSITE" id="PS50949">
    <property type="entry name" value="HTH_GNTR"/>
    <property type="match status" value="1"/>
</dbReference>
<dbReference type="SMART" id="SM00345">
    <property type="entry name" value="HTH_GNTR"/>
    <property type="match status" value="1"/>
</dbReference>
<dbReference type="Proteomes" id="UP000217763">
    <property type="component" value="Chromosome"/>
</dbReference>
<dbReference type="SUPFAM" id="SSF48008">
    <property type="entry name" value="GntR ligand-binding domain-like"/>
    <property type="match status" value="1"/>
</dbReference>
<reference evidence="5" key="1">
    <citation type="submission" date="2015-09" db="EMBL/GenBank/DDBJ databases">
        <authorList>
            <person name="Shao Z."/>
            <person name="Wang L."/>
        </authorList>
    </citation>
    <scope>NUCLEOTIDE SEQUENCE [LARGE SCALE GENOMIC DNA]</scope>
    <source>
        <strain evidence="5">F13-1</strain>
    </source>
</reference>
<dbReference type="GO" id="GO:0003677">
    <property type="term" value="F:DNA binding"/>
    <property type="evidence" value="ECO:0007669"/>
    <property type="project" value="UniProtKB-KW"/>
</dbReference>
<evidence type="ECO:0000256" key="2">
    <source>
        <dbReference type="ARBA" id="ARBA00023125"/>
    </source>
</evidence>
<dbReference type="EMBL" id="CP012621">
    <property type="protein sequence ID" value="ATG75050.1"/>
    <property type="molecule type" value="Genomic_DNA"/>
</dbReference>
<keyword evidence="5" id="KW-1185">Reference proteome</keyword>
<dbReference type="GO" id="GO:0003700">
    <property type="term" value="F:DNA-binding transcription factor activity"/>
    <property type="evidence" value="ECO:0007669"/>
    <property type="project" value="InterPro"/>
</dbReference>
<dbReference type="Pfam" id="PF07729">
    <property type="entry name" value="FCD"/>
    <property type="match status" value="1"/>
</dbReference>
<dbReference type="InterPro" id="IPR000524">
    <property type="entry name" value="Tscrpt_reg_HTH_GntR"/>
</dbReference>
<dbReference type="RefSeq" id="WP_094038273.1">
    <property type="nucleotide sequence ID" value="NZ_CP012621.1"/>
</dbReference>
<dbReference type="AlphaFoldDB" id="A0A231N2K6"/>
<name>A0A231N2K6_9GAMM</name>
<dbReference type="SUPFAM" id="SSF46785">
    <property type="entry name" value="Winged helix' DNA-binding domain"/>
    <property type="match status" value="1"/>
</dbReference>
<dbReference type="PANTHER" id="PTHR43537">
    <property type="entry name" value="TRANSCRIPTIONAL REGULATOR, GNTR FAMILY"/>
    <property type="match status" value="1"/>
</dbReference>
<evidence type="ECO:0000313" key="4">
    <source>
        <dbReference type="EMBL" id="ATG75050.1"/>
    </source>
</evidence>
<dbReference type="InterPro" id="IPR036390">
    <property type="entry name" value="WH_DNA-bd_sf"/>
</dbReference>
<dbReference type="PANTHER" id="PTHR43537:SF53">
    <property type="entry name" value="HTH-TYPE TRANSCRIPTIONAL REPRESSOR NANR"/>
    <property type="match status" value="1"/>
</dbReference>
<protein>
    <submittedName>
        <fullName evidence="4">Uncharacterized protein</fullName>
    </submittedName>
</protein>
<organism evidence="4 5">
    <name type="scientific">Zobellella denitrificans</name>
    <dbReference type="NCBI Taxonomy" id="347534"/>
    <lineage>
        <taxon>Bacteria</taxon>
        <taxon>Pseudomonadati</taxon>
        <taxon>Pseudomonadota</taxon>
        <taxon>Gammaproteobacteria</taxon>
        <taxon>Aeromonadales</taxon>
        <taxon>Aeromonadaceae</taxon>
        <taxon>Zobellella</taxon>
    </lineage>
</organism>
<evidence type="ECO:0000256" key="1">
    <source>
        <dbReference type="ARBA" id="ARBA00023015"/>
    </source>
</evidence>
<dbReference type="InterPro" id="IPR011711">
    <property type="entry name" value="GntR_C"/>
</dbReference>
<dbReference type="SMART" id="SM00895">
    <property type="entry name" value="FCD"/>
    <property type="match status" value="1"/>
</dbReference>
<proteinExistence type="predicted"/>
<dbReference type="Gene3D" id="1.20.120.530">
    <property type="entry name" value="GntR ligand-binding domain-like"/>
    <property type="match status" value="1"/>
</dbReference>
<accession>A0A231N2K6</accession>
<dbReference type="OrthoDB" id="5243844at2"/>
<evidence type="ECO:0000313" key="5">
    <source>
        <dbReference type="Proteomes" id="UP000217763"/>
    </source>
</evidence>
<keyword evidence="1" id="KW-0805">Transcription regulation</keyword>
<keyword evidence="3" id="KW-0804">Transcription</keyword>
<dbReference type="Pfam" id="PF00392">
    <property type="entry name" value="GntR"/>
    <property type="match status" value="1"/>
</dbReference>
<dbReference type="InterPro" id="IPR036388">
    <property type="entry name" value="WH-like_DNA-bd_sf"/>
</dbReference>
<evidence type="ECO:0000256" key="3">
    <source>
        <dbReference type="ARBA" id="ARBA00023163"/>
    </source>
</evidence>
<dbReference type="InterPro" id="IPR008920">
    <property type="entry name" value="TF_FadR/GntR_C"/>
</dbReference>
<sequence length="237" mass="26216">MPSIKRREIQRIVGIISRAILEQRLAPGTRLVETRLSEALGANRNHVRAALLELSHQGLVAIAANRGATVACPSQQEAAEVFAMRRILEEEAVALAARGERRGELAPLRALIEEERRAVEEGRRPAAVDCAARFHIELARLGGNRLLVEVLERMIAKTSLIVSMYQKDRNAHHCHCEEHGKLLDLVAAGEADTAALSMRRHLEHLEASLELTEEEEQSLDLAALFAELQTEAETGPR</sequence>
<gene>
    <name evidence="4" type="ORF">AN401_15260</name>
</gene>
<dbReference type="KEGG" id="zdf:AN401_15260"/>
<keyword evidence="2" id="KW-0238">DNA-binding</keyword>
<dbReference type="Gene3D" id="1.10.10.10">
    <property type="entry name" value="Winged helix-like DNA-binding domain superfamily/Winged helix DNA-binding domain"/>
    <property type="match status" value="1"/>
</dbReference>